<dbReference type="EMBL" id="JAWDJX010000002">
    <property type="protein sequence ID" value="KAK3057999.1"/>
    <property type="molecule type" value="Genomic_DNA"/>
</dbReference>
<comment type="caution">
    <text evidence="2">The sequence shown here is derived from an EMBL/GenBank/DDBJ whole genome shotgun (WGS) entry which is preliminary data.</text>
</comment>
<feature type="region of interest" description="Disordered" evidence="1">
    <location>
        <begin position="1"/>
        <end position="143"/>
    </location>
</feature>
<feature type="compositionally biased region" description="Basic and acidic residues" evidence="1">
    <location>
        <begin position="779"/>
        <end position="789"/>
    </location>
</feature>
<name>A0AAJ0GI53_9PEZI</name>
<feature type="compositionally biased region" description="Basic and acidic residues" evidence="1">
    <location>
        <begin position="483"/>
        <end position="493"/>
    </location>
</feature>
<feature type="compositionally biased region" description="Polar residues" evidence="1">
    <location>
        <begin position="893"/>
        <end position="915"/>
    </location>
</feature>
<feature type="region of interest" description="Disordered" evidence="1">
    <location>
        <begin position="1492"/>
        <end position="1512"/>
    </location>
</feature>
<feature type="compositionally biased region" description="Low complexity" evidence="1">
    <location>
        <begin position="1022"/>
        <end position="1032"/>
    </location>
</feature>
<feature type="region of interest" description="Disordered" evidence="1">
    <location>
        <begin position="822"/>
        <end position="1032"/>
    </location>
</feature>
<feature type="compositionally biased region" description="Polar residues" evidence="1">
    <location>
        <begin position="1255"/>
        <end position="1265"/>
    </location>
</feature>
<dbReference type="Gene3D" id="3.40.50.150">
    <property type="entry name" value="Vaccinia Virus protein VP39"/>
    <property type="match status" value="1"/>
</dbReference>
<feature type="region of interest" description="Disordered" evidence="1">
    <location>
        <begin position="235"/>
        <end position="406"/>
    </location>
</feature>
<feature type="region of interest" description="Disordered" evidence="1">
    <location>
        <begin position="1181"/>
        <end position="1265"/>
    </location>
</feature>
<feature type="compositionally biased region" description="Polar residues" evidence="1">
    <location>
        <begin position="12"/>
        <end position="21"/>
    </location>
</feature>
<gene>
    <name evidence="2" type="ORF">LTR09_001076</name>
</gene>
<feature type="compositionally biased region" description="Polar residues" evidence="1">
    <location>
        <begin position="127"/>
        <end position="142"/>
    </location>
</feature>
<feature type="compositionally biased region" description="Basic and acidic residues" evidence="1">
    <location>
        <begin position="515"/>
        <end position="527"/>
    </location>
</feature>
<feature type="compositionally biased region" description="Low complexity" evidence="1">
    <location>
        <begin position="549"/>
        <end position="572"/>
    </location>
</feature>
<evidence type="ECO:0000313" key="3">
    <source>
        <dbReference type="Proteomes" id="UP001271007"/>
    </source>
</evidence>
<accession>A0AAJ0GI53</accession>
<evidence type="ECO:0008006" key="4">
    <source>
        <dbReference type="Google" id="ProtNLM"/>
    </source>
</evidence>
<reference evidence="2" key="1">
    <citation type="submission" date="2023-04" db="EMBL/GenBank/DDBJ databases">
        <title>Black Yeasts Isolated from many extreme environments.</title>
        <authorList>
            <person name="Coleine C."/>
            <person name="Stajich J.E."/>
            <person name="Selbmann L."/>
        </authorList>
    </citation>
    <scope>NUCLEOTIDE SEQUENCE</scope>
    <source>
        <strain evidence="2">CCFEE 5312</strain>
    </source>
</reference>
<feature type="compositionally biased region" description="Polar residues" evidence="1">
    <location>
        <begin position="1003"/>
        <end position="1015"/>
    </location>
</feature>
<feature type="compositionally biased region" description="Basic and acidic residues" evidence="1">
    <location>
        <begin position="34"/>
        <end position="43"/>
    </location>
</feature>
<feature type="compositionally biased region" description="Low complexity" evidence="1">
    <location>
        <begin position="1228"/>
        <end position="1249"/>
    </location>
</feature>
<sequence length="1609" mass="175191">MAATFRSHFRSPPSNESTTSQDGRKRLSRIPAKSHVENTDSKQSKNTQDVSRLGKRTSRSITPLDKTGSGTPSIEKAPNVGPAVRQTSTSLRRVPVAQPSGTVSSAPSEMSRTRPIYGLPLDPRTPSLVSGSSGSTYDSPRTNALRRKPSTIERYAASKKAEDSVIEREFTTTYSRDDDLSEAFEDSVLGISLPQTTSYVHHGAYVASDPKYRLLPDLSSEDQYVMRDITPPVPGYAQSATPSTRYADSPFSHAPTLSSTSSYSPAVVTSTNTPRLRQQSPTCNGGPTYRSNDKVDTTRLALPTVRESSTSSSNSTVRQSGRAATASKDVPRKPASAPPTGKTTDGRRSSSQANLVKEKPRQFSASSNTRPAVQIPPELAHLNVDPAPSMNLNKALPPIRPSRDGTPVLTGMTSPSPVVQSDLSKVYNTYHKRTPSQETNNPMSPLKSRFGASPKPQESPRIDSAISPPPAARSFARGPPHTTEGHKLTRKDSPAVGPAPSPSKSPRFGLFSRKPKADSVKPVEKPKRPVVKGPVAGTGHEGYGRYGFRGRSGSTTSSTGLRSSSTDSNTSSQPRRPSQGRKNSTTSKDGSDMDDFLRERLTPVVLRGTGSTVSKAASGSESQPRGGPTSSLESYAKPELLPSAINSGSGSSPAKRQHPTARAPSDSSQDDVFARYPTLAARRSLTRLSQGDRDSRVNMPAPIDTSRPSKDSSMDSYDAEGSAVPRSDSTIPLDDPSQRTEGMWLRSPKKEPEPEAKPSRRWNFFQRTQASPRSKGKGRAVDETRDPVVARHQPPAQNFAHYAMLDPVEPVGLEEVQRIMQETETSPEDSMSESNMPPKMVPYEGRHVSLLPSPPQAEYSKDSEFRTRPKLPTITVRQEPTKVPELVHDSGSVLRQQNYPVDQQRAPANTAAQSSRDVRTPEMVQQSLNTPDPQEESPARQSRLSPVGRIPKVISKRDRDRKLSDNSFSRPFGRTQPKPTVQPPGSLYNQIRELASPIEGGSQPVSSTSTNSNRISGEHKSSVTTNATSTSTNRTSMDIHASEFFAFPPRKDSDLSHSSSSGNQSWVASMVASPPQMEDIWTEYNDLLDDVMPPGTPLSAASSLGAPFQYSSMLYEPANTQTQDLYSWGQPPRTQLPLPPLPGTSSTVLSVPQQIARFMQPSMSPLTTPAQLSEFVDHYGNRSTSTLGTQNHTSVSGPRRPSLAQSSRSSIPGPNRNSAHGSRTDLPSARGSTTSSRYSRASAHSRSASLPEANARSSQSSLTPSVRFNRDTQLLDIAEVDGDDHAAAANLRFGALMTSKWLSFGRVLFSPADNEMRLADDPKILIIDGLGSDWSFYVALNYPAATVYNLGPAPANGSAWPGVNQRPPHNHRHINLDAISGAFPFPKGFFTAVVLRFPLATTDDAYHSAIFECKRVLRPGGYLEVAVLDLDLMNMGTKARSAVRGLKTRMQAKDGNVSLRNLSDVLVRLIGRRGFEDVQRCIVGVPAAGRIPRSQDISSSSSHRSSKPIWRREDREGDEFSFADLLEDARSSQIESGKNNDESITKMVAKVGRWWYSTCYEKALFPNDNSSIWNDHALLRECEKQGTSFKLLICHAQKPTQMRRRTVSV</sequence>
<feature type="compositionally biased region" description="Polar residues" evidence="1">
    <location>
        <begin position="1203"/>
        <end position="1221"/>
    </location>
</feature>
<feature type="compositionally biased region" description="Basic and acidic residues" evidence="1">
    <location>
        <begin position="879"/>
        <end position="888"/>
    </location>
</feature>
<keyword evidence="3" id="KW-1185">Reference proteome</keyword>
<feature type="compositionally biased region" description="Polar residues" evidence="1">
    <location>
        <begin position="609"/>
        <end position="633"/>
    </location>
</feature>
<feature type="compositionally biased region" description="Polar residues" evidence="1">
    <location>
        <begin position="255"/>
        <end position="285"/>
    </location>
</feature>
<dbReference type="InterPro" id="IPR029063">
    <property type="entry name" value="SAM-dependent_MTases_sf"/>
</dbReference>
<feature type="compositionally biased region" description="Polar residues" evidence="1">
    <location>
        <begin position="923"/>
        <end position="932"/>
    </location>
</feature>
<feature type="compositionally biased region" description="Basic and acidic residues" evidence="1">
    <location>
        <begin position="955"/>
        <end position="964"/>
    </location>
</feature>
<feature type="compositionally biased region" description="Low complexity" evidence="1">
    <location>
        <begin position="1494"/>
        <end position="1503"/>
    </location>
</feature>
<feature type="compositionally biased region" description="Polar residues" evidence="1">
    <location>
        <begin position="644"/>
        <end position="654"/>
    </location>
</feature>
<feature type="region of interest" description="Disordered" evidence="1">
    <location>
        <begin position="431"/>
        <end position="795"/>
    </location>
</feature>
<feature type="compositionally biased region" description="Basic and acidic residues" evidence="1">
    <location>
        <begin position="589"/>
        <end position="601"/>
    </location>
</feature>
<organism evidence="2 3">
    <name type="scientific">Extremus antarcticus</name>
    <dbReference type="NCBI Taxonomy" id="702011"/>
    <lineage>
        <taxon>Eukaryota</taxon>
        <taxon>Fungi</taxon>
        <taxon>Dikarya</taxon>
        <taxon>Ascomycota</taxon>
        <taxon>Pezizomycotina</taxon>
        <taxon>Dothideomycetes</taxon>
        <taxon>Dothideomycetidae</taxon>
        <taxon>Mycosphaerellales</taxon>
        <taxon>Extremaceae</taxon>
        <taxon>Extremus</taxon>
    </lineage>
</organism>
<feature type="compositionally biased region" description="Basic and acidic residues" evidence="1">
    <location>
        <begin position="748"/>
        <end position="758"/>
    </location>
</feature>
<dbReference type="SUPFAM" id="SSF53335">
    <property type="entry name" value="S-adenosyl-L-methionine-dependent methyltransferases"/>
    <property type="match status" value="1"/>
</dbReference>
<feature type="compositionally biased region" description="Polar residues" evidence="1">
    <location>
        <begin position="573"/>
        <end position="588"/>
    </location>
</feature>
<dbReference type="Proteomes" id="UP001271007">
    <property type="component" value="Unassembled WGS sequence"/>
</dbReference>
<evidence type="ECO:0000256" key="1">
    <source>
        <dbReference type="SAM" id="MobiDB-lite"/>
    </source>
</evidence>
<evidence type="ECO:0000313" key="2">
    <source>
        <dbReference type="EMBL" id="KAK3057999.1"/>
    </source>
</evidence>
<feature type="compositionally biased region" description="Polar residues" evidence="1">
    <location>
        <begin position="99"/>
        <end position="110"/>
    </location>
</feature>
<proteinExistence type="predicted"/>
<feature type="compositionally biased region" description="Polar residues" evidence="1">
    <location>
        <begin position="1181"/>
        <end position="1196"/>
    </location>
</feature>
<protein>
    <recommendedName>
        <fullName evidence="4">Methyltransferase type 11 domain-containing protein</fullName>
    </recommendedName>
</protein>